<evidence type="ECO:0000256" key="1">
    <source>
        <dbReference type="SAM" id="SignalP"/>
    </source>
</evidence>
<protein>
    <submittedName>
        <fullName evidence="3">CPG4 domain-containing protein</fullName>
    </submittedName>
    <submittedName>
        <fullName evidence="4">Chondroitin proteoglycan 4 domain-containing protein</fullName>
    </submittedName>
</protein>
<dbReference type="Proteomes" id="UP000035681">
    <property type="component" value="Unplaced"/>
</dbReference>
<evidence type="ECO:0000313" key="3">
    <source>
        <dbReference type="WBParaSite" id="SSTP_0000958000.1"/>
    </source>
</evidence>
<dbReference type="WBParaSite" id="SSTP_0000958000.1">
    <property type="protein sequence ID" value="SSTP_0000958000.1"/>
    <property type="gene ID" value="SSTP_0000958000"/>
</dbReference>
<proteinExistence type="predicted"/>
<name>A0A0K0EJD4_STRER</name>
<keyword evidence="1" id="KW-0732">Signal</keyword>
<organism evidence="3">
    <name type="scientific">Strongyloides stercoralis</name>
    <name type="common">Threadworm</name>
    <dbReference type="NCBI Taxonomy" id="6248"/>
    <lineage>
        <taxon>Eukaryota</taxon>
        <taxon>Metazoa</taxon>
        <taxon>Ecdysozoa</taxon>
        <taxon>Nematoda</taxon>
        <taxon>Chromadorea</taxon>
        <taxon>Rhabditida</taxon>
        <taxon>Tylenchina</taxon>
        <taxon>Panagrolaimomorpha</taxon>
        <taxon>Strongyloidoidea</taxon>
        <taxon>Strongyloididae</taxon>
        <taxon>Strongyloides</taxon>
    </lineage>
</organism>
<feature type="chain" id="PRO_5005328168" evidence="1">
    <location>
        <begin position="23"/>
        <end position="254"/>
    </location>
</feature>
<feature type="signal peptide" evidence="1">
    <location>
        <begin position="1"/>
        <end position="22"/>
    </location>
</feature>
<reference evidence="3" key="1">
    <citation type="submission" date="2015-08" db="UniProtKB">
        <authorList>
            <consortium name="WormBaseParasite"/>
        </authorList>
    </citation>
    <scope>IDENTIFICATION</scope>
</reference>
<accession>A0A0K0EJD4</accession>
<evidence type="ECO:0000313" key="4">
    <source>
        <dbReference type="WBParaSite" id="TCONS_00005357.p1"/>
    </source>
</evidence>
<sequence length="254" mass="28781">MTTNSKLLISLIILLNVPNIFSNASYAIISRLTYDTGHLLGSEDLKIKRKGLISIEDINCPTNIGRNLEIKLQKNNLEYRGAFLETLSNNTKYNEVCRFYNESMMSLLKCPKEEVQAPTAIIALLKIFCHVKKETTIKYIQCMASTEKIFLEKCQKGCSRKEVLKTGGTDNREISCIFAYCTTICLANQISECGMDNDLKDIYYYLSGTLMLLGVETALRHDVSPPQMLEVYNKIPFKCRQMMEKSVAASMGEF</sequence>
<evidence type="ECO:0000313" key="2">
    <source>
        <dbReference type="Proteomes" id="UP000035681"/>
    </source>
</evidence>
<dbReference type="AlphaFoldDB" id="A0A0K0EJD4"/>
<dbReference type="WBParaSite" id="TCONS_00005357.p1">
    <property type="protein sequence ID" value="TCONS_00005357.p1"/>
    <property type="gene ID" value="XLOC_003664"/>
</dbReference>
<keyword evidence="2" id="KW-1185">Reference proteome</keyword>